<accession>A0A4Q1BM61</accession>
<dbReference type="VEuPathDB" id="FungiDB:TREMEDRAFT_55892"/>
<evidence type="ECO:0000313" key="2">
    <source>
        <dbReference type="EMBL" id="RXK38906.1"/>
    </source>
</evidence>
<evidence type="ECO:0000256" key="1">
    <source>
        <dbReference type="SAM" id="MobiDB-lite"/>
    </source>
</evidence>
<comment type="caution">
    <text evidence="2">The sequence shown here is derived from an EMBL/GenBank/DDBJ whole genome shotgun (WGS) entry which is preliminary data.</text>
</comment>
<name>A0A4Q1BM61_TREME</name>
<keyword evidence="3" id="KW-1185">Reference proteome</keyword>
<gene>
    <name evidence="2" type="ORF">M231_03855</name>
</gene>
<reference evidence="2 3" key="1">
    <citation type="submission" date="2016-06" db="EMBL/GenBank/DDBJ databases">
        <title>Evolution of pathogenesis and genome organization in the Tremellales.</title>
        <authorList>
            <person name="Cuomo C."/>
            <person name="Litvintseva A."/>
            <person name="Heitman J."/>
            <person name="Chen Y."/>
            <person name="Sun S."/>
            <person name="Springer D."/>
            <person name="Dromer F."/>
            <person name="Young S."/>
            <person name="Zeng Q."/>
            <person name="Chapman S."/>
            <person name="Gujja S."/>
            <person name="Saif S."/>
            <person name="Birren B."/>
        </authorList>
    </citation>
    <scope>NUCLEOTIDE SEQUENCE [LARGE SCALE GENOMIC DNA]</scope>
    <source>
        <strain evidence="2 3">ATCC 28783</strain>
    </source>
</reference>
<dbReference type="EMBL" id="SDIL01000040">
    <property type="protein sequence ID" value="RXK38906.1"/>
    <property type="molecule type" value="Genomic_DNA"/>
</dbReference>
<organism evidence="2 3">
    <name type="scientific">Tremella mesenterica</name>
    <name type="common">Jelly fungus</name>
    <dbReference type="NCBI Taxonomy" id="5217"/>
    <lineage>
        <taxon>Eukaryota</taxon>
        <taxon>Fungi</taxon>
        <taxon>Dikarya</taxon>
        <taxon>Basidiomycota</taxon>
        <taxon>Agaricomycotina</taxon>
        <taxon>Tremellomycetes</taxon>
        <taxon>Tremellales</taxon>
        <taxon>Tremellaceae</taxon>
        <taxon>Tremella</taxon>
    </lineage>
</organism>
<dbReference type="InParanoid" id="A0A4Q1BM61"/>
<feature type="compositionally biased region" description="Basic and acidic residues" evidence="1">
    <location>
        <begin position="318"/>
        <end position="329"/>
    </location>
</feature>
<dbReference type="Proteomes" id="UP000289152">
    <property type="component" value="Unassembled WGS sequence"/>
</dbReference>
<dbReference type="VEuPathDB" id="FungiDB:TREMEDRAFT_70691"/>
<sequence length="510" mass="55630">MSETPAGYSNQQEADCAPVIVGLADGGKRVQPDGHPLAPSLLSYAPPRRPRHASLLPDSTREFALSHPLVTVASLGACMGAIFTSTAILTHTLLRRAGVAHRTHKEWERAVRRIQGSFDGLERRIDARLQLLEASPRADRTEVKESLARPASSLQPLIAQAEGHENPSAAKPLSDAGSSPYDRTIISEHSLESLRRTLEQVVSSHSLSNSAQIHEHIERSVAGSNRLEKLVAALEAKLHALTSSSAPKSPMIDDQPAVVFIDGRPESNHRPIASLLDLRTKPAPQTAEPIFSTSEIGKAINNLRIQHNAGRHQSFPRRQGDQPAQHDDADAASTKVSVDDSGMGIPQTTNQANGPGSYPQFPKQPDVPHNPVGAQTDPFKIMDSGDLIASSAQAKATTEQPRRSLPSSFFGIDESGMWRFKLLPSRSPYQSGLWMERQILLIRDHRAGASWGVYSVSWVSAQATRKIFATHAKVFDTEQVLFVQLDGAVWRCVKEDASDGYVIHDRLRDA</sequence>
<proteinExistence type="predicted"/>
<feature type="region of interest" description="Disordered" evidence="1">
    <location>
        <begin position="311"/>
        <end position="362"/>
    </location>
</feature>
<protein>
    <submittedName>
        <fullName evidence="2">Uncharacterized protein</fullName>
    </submittedName>
</protein>
<dbReference type="AlphaFoldDB" id="A0A4Q1BM61"/>
<evidence type="ECO:0000313" key="3">
    <source>
        <dbReference type="Proteomes" id="UP000289152"/>
    </source>
</evidence>